<dbReference type="RefSeq" id="XP_066931650.1">
    <property type="nucleotide sequence ID" value="XM_067075549.1"/>
</dbReference>
<dbReference type="GeneID" id="136819304"/>
<feature type="domain" description="cGMP-dependent protein kinase interacting" evidence="2">
    <location>
        <begin position="155"/>
        <end position="231"/>
    </location>
</feature>
<evidence type="ECO:0000313" key="4">
    <source>
        <dbReference type="Proteomes" id="UP000594262"/>
    </source>
</evidence>
<dbReference type="AlphaFoldDB" id="A0A7M5V8X1"/>
<name>A0A7M5V8X1_9CNID</name>
<dbReference type="OrthoDB" id="539213at2759"/>
<feature type="compositionally biased region" description="Basic and acidic residues" evidence="1">
    <location>
        <begin position="84"/>
        <end position="96"/>
    </location>
</feature>
<reference evidence="3" key="1">
    <citation type="submission" date="2021-01" db="UniProtKB">
        <authorList>
            <consortium name="EnsemblMetazoa"/>
        </authorList>
    </citation>
    <scope>IDENTIFICATION</scope>
</reference>
<dbReference type="Proteomes" id="UP000594262">
    <property type="component" value="Unplaced"/>
</dbReference>
<feature type="compositionally biased region" description="Polar residues" evidence="1">
    <location>
        <begin position="159"/>
        <end position="174"/>
    </location>
</feature>
<keyword evidence="4" id="KW-1185">Reference proteome</keyword>
<dbReference type="PANTHER" id="PTHR15093">
    <property type="entry name" value="PROSTATE APOPTOSIS RESPONSE PROTEIN PAR-4"/>
    <property type="match status" value="1"/>
</dbReference>
<dbReference type="InterPro" id="IPR031775">
    <property type="entry name" value="PRKG1_interact"/>
</dbReference>
<feature type="compositionally biased region" description="Basic and acidic residues" evidence="1">
    <location>
        <begin position="55"/>
        <end position="64"/>
    </location>
</feature>
<dbReference type="PANTHER" id="PTHR15093:SF1">
    <property type="entry name" value="PRKC APOPTOSIS WT1 REGULATOR PROTEIN"/>
    <property type="match status" value="1"/>
</dbReference>
<evidence type="ECO:0000259" key="2">
    <source>
        <dbReference type="Pfam" id="PF15898"/>
    </source>
</evidence>
<dbReference type="EnsemblMetazoa" id="CLYHEMT011722.2">
    <property type="protein sequence ID" value="CLYHEMP011722.2"/>
    <property type="gene ID" value="CLYHEMG011722"/>
</dbReference>
<organism evidence="3 4">
    <name type="scientific">Clytia hemisphaerica</name>
    <dbReference type="NCBI Taxonomy" id="252671"/>
    <lineage>
        <taxon>Eukaryota</taxon>
        <taxon>Metazoa</taxon>
        <taxon>Cnidaria</taxon>
        <taxon>Hydrozoa</taxon>
        <taxon>Hydroidolina</taxon>
        <taxon>Leptothecata</taxon>
        <taxon>Obeliida</taxon>
        <taxon>Clytiidae</taxon>
        <taxon>Clytia</taxon>
    </lineage>
</organism>
<proteinExistence type="predicted"/>
<sequence>MSTDTADRFTSKFRQQRQTGAGGGTRDRRRVFESGNDDTTKNSVSSSGVAGRYRSTGDRGEKTETSSVSSRLSKLNTNDDKEDDTEKSSTENKHQDEEDAEEQASSRKSHRKAGGASAKSGQKRRDRKNLREKRRSTGVVIMPGQPGAAPADDEEKQLQENTVMNTEPTNSQGSDRTDSDLTKQIEAYESSIEEWKDELAKAKREIEALQKDNQRLKDENSALLRVVGSLSGPRK</sequence>
<dbReference type="EnsemblMetazoa" id="CLYHEMT011722.3">
    <property type="protein sequence ID" value="CLYHEMP011722.3"/>
    <property type="gene ID" value="CLYHEMG011722"/>
</dbReference>
<feature type="compositionally biased region" description="Basic and acidic residues" evidence="1">
    <location>
        <begin position="1"/>
        <end position="10"/>
    </location>
</feature>
<feature type="compositionally biased region" description="Polar residues" evidence="1">
    <location>
        <begin position="65"/>
        <end position="76"/>
    </location>
</feature>
<dbReference type="GeneID" id="136819305"/>
<protein>
    <recommendedName>
        <fullName evidence="2">cGMP-dependent protein kinase interacting domain-containing protein</fullName>
    </recommendedName>
</protein>
<accession>A0A7M5V8X1</accession>
<dbReference type="RefSeq" id="XP_066931651.1">
    <property type="nucleotide sequence ID" value="XM_067075550.1"/>
</dbReference>
<evidence type="ECO:0000256" key="1">
    <source>
        <dbReference type="SAM" id="MobiDB-lite"/>
    </source>
</evidence>
<dbReference type="GO" id="GO:0019901">
    <property type="term" value="F:protein kinase binding"/>
    <property type="evidence" value="ECO:0007669"/>
    <property type="project" value="InterPro"/>
</dbReference>
<dbReference type="GO" id="GO:0006915">
    <property type="term" value="P:apoptotic process"/>
    <property type="evidence" value="ECO:0007669"/>
    <property type="project" value="InterPro"/>
</dbReference>
<evidence type="ECO:0000313" key="3">
    <source>
        <dbReference type="EnsemblMetazoa" id="CLYHEMP011722.2"/>
    </source>
</evidence>
<feature type="compositionally biased region" description="Basic residues" evidence="1">
    <location>
        <begin position="121"/>
        <end position="136"/>
    </location>
</feature>
<dbReference type="EnsemblMetazoa" id="CLYHEMT011722.1">
    <property type="protein sequence ID" value="CLYHEMP011722.1"/>
    <property type="gene ID" value="CLYHEMG011722"/>
</dbReference>
<feature type="region of interest" description="Disordered" evidence="1">
    <location>
        <begin position="1"/>
        <end position="181"/>
    </location>
</feature>
<dbReference type="Pfam" id="PF15898">
    <property type="entry name" value="PRKG1_interact"/>
    <property type="match status" value="1"/>
</dbReference>
<dbReference type="InterPro" id="IPR026117">
    <property type="entry name" value="Par-4"/>
</dbReference>